<evidence type="ECO:0000259" key="1">
    <source>
        <dbReference type="PROSITE" id="PS51820"/>
    </source>
</evidence>
<protein>
    <submittedName>
        <fullName evidence="2">Neuraminidase-like domain-containing protein</fullName>
    </submittedName>
</protein>
<reference evidence="2 3" key="1">
    <citation type="submission" date="2023-09" db="EMBL/GenBank/DDBJ databases">
        <title>Micromonospora halotolerans DSM 45598 genome sequence.</title>
        <authorList>
            <person name="Mo P."/>
        </authorList>
    </citation>
    <scope>NUCLEOTIDE SEQUENCE [LARGE SCALE GENOMIC DNA]</scope>
    <source>
        <strain evidence="2 3">DSM 45598</strain>
    </source>
</reference>
<evidence type="ECO:0000313" key="3">
    <source>
        <dbReference type="Proteomes" id="UP001303001"/>
    </source>
</evidence>
<dbReference type="InterPro" id="IPR041079">
    <property type="entry name" value="Neuraminidase-like"/>
</dbReference>
<dbReference type="Gene3D" id="1.10.101.10">
    <property type="entry name" value="PGBD-like superfamily/PGBD"/>
    <property type="match status" value="1"/>
</dbReference>
<dbReference type="InterPro" id="IPR002477">
    <property type="entry name" value="Peptidoglycan-bd-like"/>
</dbReference>
<evidence type="ECO:0000313" key="2">
    <source>
        <dbReference type="EMBL" id="WNM37568.1"/>
    </source>
</evidence>
<accession>A0ABY9ZR15</accession>
<dbReference type="RefSeq" id="WP_313719152.1">
    <property type="nucleotide sequence ID" value="NZ_CP134876.1"/>
</dbReference>
<dbReference type="Pfam" id="PF01471">
    <property type="entry name" value="PG_binding_1"/>
    <property type="match status" value="1"/>
</dbReference>
<proteinExistence type="predicted"/>
<dbReference type="InterPro" id="IPR037524">
    <property type="entry name" value="PA14/GLEYA"/>
</dbReference>
<dbReference type="SUPFAM" id="SSF89372">
    <property type="entry name" value="Fucose-specific lectin"/>
    <property type="match status" value="1"/>
</dbReference>
<feature type="domain" description="PA14" evidence="1">
    <location>
        <begin position="1481"/>
        <end position="1629"/>
    </location>
</feature>
<gene>
    <name evidence="2" type="ORF">RMN56_20655</name>
</gene>
<dbReference type="EMBL" id="CP134876">
    <property type="protein sequence ID" value="WNM37568.1"/>
    <property type="molecule type" value="Genomic_DNA"/>
</dbReference>
<name>A0ABY9ZR15_9ACTN</name>
<dbReference type="Proteomes" id="UP001303001">
    <property type="component" value="Chromosome"/>
</dbReference>
<dbReference type="Pfam" id="PF18413">
    <property type="entry name" value="Neuraminidase"/>
    <property type="match status" value="1"/>
</dbReference>
<dbReference type="SUPFAM" id="SSF47090">
    <property type="entry name" value="PGBD-like"/>
    <property type="match status" value="1"/>
</dbReference>
<dbReference type="Pfam" id="PF20220">
    <property type="entry name" value="ABC_toxin_N"/>
    <property type="match status" value="1"/>
</dbReference>
<dbReference type="InterPro" id="IPR046839">
    <property type="entry name" value="ABC_toxin_N"/>
</dbReference>
<dbReference type="InterPro" id="IPR036366">
    <property type="entry name" value="PGBDSf"/>
</dbReference>
<keyword evidence="3" id="KW-1185">Reference proteome</keyword>
<dbReference type="PROSITE" id="PS51820">
    <property type="entry name" value="PA14"/>
    <property type="match status" value="1"/>
</dbReference>
<organism evidence="2 3">
    <name type="scientific">Micromonospora halotolerans</name>
    <dbReference type="NCBI Taxonomy" id="709879"/>
    <lineage>
        <taxon>Bacteria</taxon>
        <taxon>Bacillati</taxon>
        <taxon>Actinomycetota</taxon>
        <taxon>Actinomycetes</taxon>
        <taxon>Micromonosporales</taxon>
        <taxon>Micromonosporaceae</taxon>
        <taxon>Micromonospora</taxon>
    </lineage>
</organism>
<sequence length="2369" mass="255026">MEAALWLNSRGDDVRVLHEDLQALGFHLPDAEIEEAVFGVGTCSAVRGLQAQAGLEPTGTVDAASWQALARAQAVATLAVPRVEGRLRTELAGPASGAQVRLYLHLPNGRAVSIGEAQADPDGYFRIDYDVTPEPGTAIDLRAVTPDGTEVPLTTPRPTAGRYETLNLVVPAPVTPVADELDRVTTDVERAVGGFGPLARALGENARGGERAVGGFGHLARALGENARGGDDMLAAAHLATGWDARLLALGAAAERLATTTGLDRRGVYALVRQGLPTGAAELSAVPEETVRAALDRAAETGLATVDAAAFLENFAEFAQRTRWASRPAGALSSYGEFLDATGLDAGKKAAFDRAVVAHVNDPEALWAEARAAGIDDAQLADLRLQGKLALLTTQNQPLSAVLLGRLPAGENGRELRQLVAADLHRPEPWRELLNEAANGGELAAVIPPAFRDGRSVEEAADRYAADLARHVRLAFPTSVVRSEVAAGRLSLGDGLAHLTAPLTEVIGRAEDRGFSFSRTPLGPFLREHGEALTAGLDGPVAEAVTAQLQRLQRLYQITPSNGALATLARLGVRAAGELAMLDKREYVERYGKELPDPQEMELVFRRAVQVAATTYSFYGIAKDAGGLQTTVTATPEPRRSQTLESLIRRFPTVEELFGSQDFCDCPECRSVLGPAAYLVDLLHFLDRPGPGGVNPFDVLTTRRPDLQHLPLTCENTNTTLPMLDAANGIMEYLVAHDRLDAGAVQDTGPAVTEDLLAEPQYLLPAAYDRLRSATYPMTLPFDLWHETVRGFLDRVEVTPGELLDALRRTDELLPGPPPVPPEEPGYRRWQVHLARLGLAPAEVRVLTGASTVDWHTLYGYDTIAAARTSLRSAKTLARRLGVTYTELVALVRTWFVNPGLDAVATLRTIGIEVLDVLRYFGADGVTRLTGLEHDAITAKLDAATAAYDRPDFDAAAWLTDAWQAGRFDAVLLLADDDPGCGFENTTLRLAGTEPPADLAADASLDEPLLRVNLLVRLWRRLGWRLSELDLALSALLPGGAGGLAAAGLGGGLRTALIYLAHLSELTDRLGSRAPRRLDLVTLWGPMPTRGQDSPYARLFLRPRTATPDPVFDHPAGDYLTAPGTLAEHQQAVQGALGLTAGEIAAIIPPDTTPLTVETVSLLYRHALFARALDLPITGLLALREMSGIDPLHPLHAGPLPAGPGGAAADYPYAGTLAFLDLVDDLRAAGLSVAGADYLLRHRYDPEGPFAPDEDAAVRTAVQVADRLRDLDREYPLGAGDAVDDALVARVLGQVLPADVAARVVAAWQRQIEYSATETGVDPAERIDPALLEAFPEVTIQYDTDLHIQRLVYRGFPVLERTLAIQAVDPAGSLLDHLLDRIATDADRERRAGFDWLIRDEDVTPLFRPPPDVSGLPEMEAARTLQLYERDRRAWFAGHIVPRAVEALRRRLVADTVLGTVAADSALLEALLTDASLLAVPGDPRPLWQVLAGVAAGGLSAAAHDPAGAPIGPDQAPDTTTAGFDGAAEVLVEGYLQVPTTGLYRFELSLGAAGDTGEFWLGIGADPVLRRTAAGPRETTDTLVDLQAGKAYPIRLRATGSAGPAPLAGVVSVAVAAANLSAGPLRRLTLRPAAPMRRFTGAYLLYRKAVALLSRFAMTEREYRHLRRFAADFAGFDPGELPVAALDGAAPQFTAVRRLAAYTRLRAALAGGGPDLIDVFELCRGQRPAGAAPTQVYERLARITRRDTETIAVLAGHLRLAPTSSGTGRGLADERGVGRLWAALSLVNRLGITAAAAIAAADPESDAAVALGLRDAARAGYDAGAWRSLARAVNDPLRRRRRDALVAFLLHALDLDRVEQLYEYLLIDPAVEPVVQTTRMRLAISSVQLFAQRCLLNLEPQVPAVLIDGERWEWMRRFRVWGAARETFMYPLLDPELRDDQTPLFTALIGSLMEGDVTDERAAEAFAGYLNGLAAIARLEIVATCVEPDPHEPAHNTLHVIGRDHNSPRAYYYRRYVDHSWTPWQPVGAQIEGDDVAVIVYHGRPHLFWATLQVKAADATAGSNTTLRHLADQPAESLRRYDVQVQLFWTELVGGTWTAASASDLITVAQGLERWQAGLDELIPKNRYYRAYAKHERDADGRERAVTMRLGYLIKYPDSQYFYRYEQPVLRFVSRLGRPSASTAVWESSSSAVSSEFGSPDAFHGPLWLETYPFGVGGVVLAEPRQVGTVQVSEPAPIATPVVDRFVSPFFYADAPAADAQHTFFAEPQAALVEWVEYEGPFRPGVPDSSHTVESLTARAVEAAAAAPVRMLATGPAVAAPEPVDASARYALRRPGDWALGDDRPLSVGDRVVTIDGRPEAGPALVRRS</sequence>
<dbReference type="InterPro" id="IPR036365">
    <property type="entry name" value="PGBD-like_sf"/>
</dbReference>